<evidence type="ECO:0000259" key="2">
    <source>
        <dbReference type="Pfam" id="PF11412"/>
    </source>
</evidence>
<dbReference type="RefSeq" id="WP_245888444.1">
    <property type="nucleotide sequence ID" value="NZ_PVTQ01000002.1"/>
</dbReference>
<keyword evidence="4" id="KW-1185">Reference proteome</keyword>
<dbReference type="Proteomes" id="UP000238392">
    <property type="component" value="Unassembled WGS sequence"/>
</dbReference>
<feature type="chain" id="PRO_5015678881" evidence="1">
    <location>
        <begin position="25"/>
        <end position="268"/>
    </location>
</feature>
<keyword evidence="1" id="KW-0732">Signal</keyword>
<reference evidence="3 4" key="1">
    <citation type="submission" date="2018-03" db="EMBL/GenBank/DDBJ databases">
        <title>Genomic Encyclopedia of Archaeal and Bacterial Type Strains, Phase II (KMG-II): from individual species to whole genera.</title>
        <authorList>
            <person name="Goeker M."/>
        </authorList>
    </citation>
    <scope>NUCLEOTIDE SEQUENCE [LARGE SCALE GENOMIC DNA]</scope>
    <source>
        <strain evidence="3 4">DSM 100212</strain>
    </source>
</reference>
<dbReference type="Pfam" id="PF11412">
    <property type="entry name" value="DsbD_N"/>
    <property type="match status" value="1"/>
</dbReference>
<evidence type="ECO:0000256" key="1">
    <source>
        <dbReference type="SAM" id="SignalP"/>
    </source>
</evidence>
<evidence type="ECO:0000313" key="4">
    <source>
        <dbReference type="Proteomes" id="UP000238392"/>
    </source>
</evidence>
<accession>A0A2T0WZY3</accession>
<feature type="signal peptide" evidence="1">
    <location>
        <begin position="1"/>
        <end position="24"/>
    </location>
</feature>
<feature type="domain" description="Thiol:disulfide interchange protein DsbD N-terminal" evidence="2">
    <location>
        <begin position="39"/>
        <end position="143"/>
    </location>
</feature>
<evidence type="ECO:0000313" key="3">
    <source>
        <dbReference type="EMBL" id="PRY92262.1"/>
    </source>
</evidence>
<protein>
    <submittedName>
        <fullName evidence="3">DsbC/DsbD-like thiol-disulfide interchange protein</fullName>
    </submittedName>
</protein>
<sequence>MKKRHLLSACLTALLSLPLSGAQAGMYDDTIRHSILPGWQEADGAVIAAFDVQLAPGWKTYWRAPGEGGIPPMFDWSASDNLARVDYLWPAPHVFDREGLRSIGYKEGMLLPLRLTPKDPSKPITLRGQADIGVCQDICMPVTLPLNAALPLQGKRNPQIAAAMAAIPFTAKEAGVRDVQCDVRPDERGLTLTAAVKMPFAGGHEDAVIEVATPQVWVDVPHSQRQGDTLYVQTTLSTAGGGAVFVNRSEVTITVIGSKYTVEIDGCK</sequence>
<proteinExistence type="predicted"/>
<name>A0A2T0WZY3_9RHOB</name>
<dbReference type="AlphaFoldDB" id="A0A2T0WZY3"/>
<dbReference type="InterPro" id="IPR028250">
    <property type="entry name" value="DsbDN"/>
</dbReference>
<comment type="caution">
    <text evidence="3">The sequence shown here is derived from an EMBL/GenBank/DDBJ whole genome shotgun (WGS) entry which is preliminary data.</text>
</comment>
<dbReference type="EMBL" id="PVTQ01000002">
    <property type="protein sequence ID" value="PRY92262.1"/>
    <property type="molecule type" value="Genomic_DNA"/>
</dbReference>
<organism evidence="3 4">
    <name type="scientific">Donghicola tyrosinivorans</name>
    <dbReference type="NCBI Taxonomy" id="1652492"/>
    <lineage>
        <taxon>Bacteria</taxon>
        <taxon>Pseudomonadati</taxon>
        <taxon>Pseudomonadota</taxon>
        <taxon>Alphaproteobacteria</taxon>
        <taxon>Rhodobacterales</taxon>
        <taxon>Roseobacteraceae</taxon>
        <taxon>Donghicola</taxon>
    </lineage>
</organism>
<gene>
    <name evidence="3" type="ORF">CLV74_102177</name>
</gene>